<comment type="caution">
    <text evidence="1">The sequence shown here is derived from an EMBL/GenBank/DDBJ whole genome shotgun (WGS) entry which is preliminary data.</text>
</comment>
<dbReference type="Proteomes" id="UP001527052">
    <property type="component" value="Unassembled WGS sequence"/>
</dbReference>
<gene>
    <name evidence="1" type="ORF">M5W82_00550</name>
</gene>
<name>A0ABT4EIE3_9BACI</name>
<proteinExistence type="predicted"/>
<protein>
    <submittedName>
        <fullName evidence="1">Uncharacterized protein</fullName>
    </submittedName>
</protein>
<evidence type="ECO:0000313" key="2">
    <source>
        <dbReference type="Proteomes" id="UP001527052"/>
    </source>
</evidence>
<reference evidence="1 2" key="1">
    <citation type="submission" date="2022-05" db="EMBL/GenBank/DDBJ databases">
        <title>Genome Sequencing of Bee-Associated Microbes.</title>
        <authorList>
            <person name="Dunlap C."/>
        </authorList>
    </citation>
    <scope>NUCLEOTIDE SEQUENCE [LARGE SCALE GENOMIC DNA]</scope>
    <source>
        <strain evidence="1 2">NRRL BD-083</strain>
    </source>
</reference>
<keyword evidence="2" id="KW-1185">Reference proteome</keyword>
<accession>A0ABT4EIE3</accession>
<evidence type="ECO:0000313" key="1">
    <source>
        <dbReference type="EMBL" id="MCY9545427.1"/>
    </source>
</evidence>
<sequence length="53" mass="6182">MRDNDKVLGEANNRLDGKDKETFENELQKIKEELKKGRTWETGTTKKIGKCTR</sequence>
<dbReference type="EMBL" id="JAMDLZ010000001">
    <property type="protein sequence ID" value="MCY9545427.1"/>
    <property type="molecule type" value="Genomic_DNA"/>
</dbReference>
<dbReference type="RefSeq" id="WP_268635672.1">
    <property type="nucleotide sequence ID" value="NZ_JAMDLZ010000001.1"/>
</dbReference>
<organism evidence="1 2">
    <name type="scientific">Lysinibacillus xylanilyticus</name>
    <dbReference type="NCBI Taxonomy" id="582475"/>
    <lineage>
        <taxon>Bacteria</taxon>
        <taxon>Bacillati</taxon>
        <taxon>Bacillota</taxon>
        <taxon>Bacilli</taxon>
        <taxon>Bacillales</taxon>
        <taxon>Bacillaceae</taxon>
        <taxon>Lysinibacillus</taxon>
    </lineage>
</organism>